<evidence type="ECO:0000313" key="12">
    <source>
        <dbReference type="Proteomes" id="UP000095651"/>
    </source>
</evidence>
<evidence type="ECO:0000256" key="7">
    <source>
        <dbReference type="PIRNR" id="PIRNR006621"/>
    </source>
</evidence>
<keyword evidence="9" id="KW-0547">Nucleotide-binding</keyword>
<dbReference type="PANTHER" id="PTHR45846:SF1">
    <property type="entry name" value="TRNA-DIHYDROURIDINE(47) SYNTHASE [NAD(P)(+)]-LIKE"/>
    <property type="match status" value="1"/>
</dbReference>
<evidence type="ECO:0000256" key="9">
    <source>
        <dbReference type="PIRSR" id="PIRSR006621-2"/>
    </source>
</evidence>
<dbReference type="Pfam" id="PF01207">
    <property type="entry name" value="Dus"/>
    <property type="match status" value="1"/>
</dbReference>
<dbReference type="AlphaFoldDB" id="A0A174DL35"/>
<dbReference type="EC" id="1.3.1.-" evidence="7"/>
<protein>
    <recommendedName>
        <fullName evidence="7">tRNA-dihydrouridine synthase</fullName>
        <ecNumber evidence="7">1.3.1.-</ecNumber>
    </recommendedName>
</protein>
<dbReference type="SUPFAM" id="SSF51395">
    <property type="entry name" value="FMN-linked oxidoreductases"/>
    <property type="match status" value="1"/>
</dbReference>
<comment type="cofactor">
    <cofactor evidence="1 7 9">
        <name>FMN</name>
        <dbReference type="ChEBI" id="CHEBI:58210"/>
    </cofactor>
</comment>
<dbReference type="GO" id="GO:0017150">
    <property type="term" value="F:tRNA dihydrouridine synthase activity"/>
    <property type="evidence" value="ECO:0007669"/>
    <property type="project" value="InterPro"/>
</dbReference>
<evidence type="ECO:0000256" key="8">
    <source>
        <dbReference type="PIRSR" id="PIRSR006621-1"/>
    </source>
</evidence>
<evidence type="ECO:0000256" key="5">
    <source>
        <dbReference type="ARBA" id="ARBA00022857"/>
    </source>
</evidence>
<sequence length="330" mass="37836">MIEKREDHKEPCCCFAPMEGITGYVYRSAYHALFPHVDRYFTPFLQPNQNHRFASRDRNDVLPEHNKGITLIPQILTNRAEDFIWMAGELEALGYDEVNLNLGCPSGTVVTKYKGAGFLAKKEALDAFLDEVCAGIHIRLSVKTRLGMASPDEFEELLEIYNKYPLKELIIHPRVRSDFYKNTPDRAAFQKALKASRNEVWYNGDIFTPGDWEKFHTGFPEVNCIMLGRGLIANPGLAGEIKGFGFPDKGRIKEFHDMIYQGYRETISGDRNVLFKMKEIWFYLLFLFPGSEKYGKRIRKAERAAEYEAAVASLFRDLDIQQGCGYGAER</sequence>
<gene>
    <name evidence="11" type="primary">dus_2</name>
    <name evidence="11" type="ORF">ERS852407_02266</name>
</gene>
<dbReference type="GO" id="GO:0003723">
    <property type="term" value="F:RNA binding"/>
    <property type="evidence" value="ECO:0007669"/>
    <property type="project" value="TreeGrafter"/>
</dbReference>
<comment type="function">
    <text evidence="7">Catalyzes the synthesis of 5,6-dihydrouridine (D), a modified base found in the D-loop of most tRNAs, via the reduction of the C5-C6 double bond in target uridines.</text>
</comment>
<dbReference type="InterPro" id="IPR013785">
    <property type="entry name" value="Aldolase_TIM"/>
</dbReference>
<evidence type="ECO:0000313" key="11">
    <source>
        <dbReference type="EMBL" id="CUO25907.1"/>
    </source>
</evidence>
<keyword evidence="5" id="KW-0521">NADP</keyword>
<feature type="binding site" evidence="9">
    <location>
        <begin position="228"/>
        <end position="229"/>
    </location>
    <ligand>
        <name>FMN</name>
        <dbReference type="ChEBI" id="CHEBI:58210"/>
    </ligand>
</feature>
<evidence type="ECO:0000259" key="10">
    <source>
        <dbReference type="Pfam" id="PF01207"/>
    </source>
</evidence>
<evidence type="ECO:0000256" key="6">
    <source>
        <dbReference type="ARBA" id="ARBA00023002"/>
    </source>
</evidence>
<keyword evidence="6 7" id="KW-0560">Oxidoreductase</keyword>
<feature type="binding site" evidence="9">
    <location>
        <position position="143"/>
    </location>
    <ligand>
        <name>FMN</name>
        <dbReference type="ChEBI" id="CHEBI:58210"/>
    </ligand>
</feature>
<organism evidence="11 12">
    <name type="scientific">Hungatella hathewayi</name>
    <dbReference type="NCBI Taxonomy" id="154046"/>
    <lineage>
        <taxon>Bacteria</taxon>
        <taxon>Bacillati</taxon>
        <taxon>Bacillota</taxon>
        <taxon>Clostridia</taxon>
        <taxon>Lachnospirales</taxon>
        <taxon>Lachnospiraceae</taxon>
        <taxon>Hungatella</taxon>
    </lineage>
</organism>
<dbReference type="Proteomes" id="UP000095651">
    <property type="component" value="Unassembled WGS sequence"/>
</dbReference>
<name>A0A174DL35_9FIRM</name>
<dbReference type="PIRSF" id="PIRSF006621">
    <property type="entry name" value="Dus"/>
    <property type="match status" value="1"/>
</dbReference>
<dbReference type="EMBL" id="CYZE01000005">
    <property type="protein sequence ID" value="CUO25907.1"/>
    <property type="molecule type" value="Genomic_DNA"/>
</dbReference>
<keyword evidence="2 7" id="KW-0285">Flavoprotein</keyword>
<feature type="active site" description="Proton donor" evidence="8">
    <location>
        <position position="104"/>
    </location>
</feature>
<evidence type="ECO:0000256" key="3">
    <source>
        <dbReference type="ARBA" id="ARBA00022643"/>
    </source>
</evidence>
<evidence type="ECO:0000256" key="4">
    <source>
        <dbReference type="ARBA" id="ARBA00022694"/>
    </source>
</evidence>
<dbReference type="GO" id="GO:0050660">
    <property type="term" value="F:flavin adenine dinucleotide binding"/>
    <property type="evidence" value="ECO:0007669"/>
    <property type="project" value="InterPro"/>
</dbReference>
<evidence type="ECO:0000256" key="2">
    <source>
        <dbReference type="ARBA" id="ARBA00022630"/>
    </source>
</evidence>
<feature type="binding site" evidence="9">
    <location>
        <position position="74"/>
    </location>
    <ligand>
        <name>FMN</name>
        <dbReference type="ChEBI" id="CHEBI:58210"/>
    </ligand>
</feature>
<reference evidence="11 12" key="1">
    <citation type="submission" date="2015-09" db="EMBL/GenBank/DDBJ databases">
        <authorList>
            <consortium name="Pathogen Informatics"/>
        </authorList>
    </citation>
    <scope>NUCLEOTIDE SEQUENCE [LARGE SCALE GENOMIC DNA]</scope>
    <source>
        <strain evidence="11 12">2789STDY5608850</strain>
    </source>
</reference>
<dbReference type="InterPro" id="IPR001269">
    <property type="entry name" value="DUS_fam"/>
</dbReference>
<dbReference type="InterPro" id="IPR018517">
    <property type="entry name" value="tRNA_hU_synthase_CS"/>
</dbReference>
<dbReference type="InterPro" id="IPR035587">
    <property type="entry name" value="DUS-like_FMN-bd"/>
</dbReference>
<dbReference type="CDD" id="cd02801">
    <property type="entry name" value="DUS_like_FMN"/>
    <property type="match status" value="1"/>
</dbReference>
<dbReference type="PANTHER" id="PTHR45846">
    <property type="entry name" value="TRNA-DIHYDROURIDINE(47) SYNTHASE [NAD(P)(+)]-LIKE"/>
    <property type="match status" value="1"/>
</dbReference>
<evidence type="ECO:0000256" key="1">
    <source>
        <dbReference type="ARBA" id="ARBA00001917"/>
    </source>
</evidence>
<keyword evidence="4 7" id="KW-0819">tRNA processing</keyword>
<comment type="similarity">
    <text evidence="7">Belongs to the dus family.</text>
</comment>
<dbReference type="Gene3D" id="3.20.20.70">
    <property type="entry name" value="Aldolase class I"/>
    <property type="match status" value="1"/>
</dbReference>
<keyword evidence="3 7" id="KW-0288">FMN</keyword>
<proteinExistence type="inferred from homology"/>
<accession>A0A174DL35</accession>
<feature type="binding site" evidence="9">
    <location>
        <position position="172"/>
    </location>
    <ligand>
        <name>FMN</name>
        <dbReference type="ChEBI" id="CHEBI:58210"/>
    </ligand>
</feature>
<dbReference type="PROSITE" id="PS01136">
    <property type="entry name" value="UPF0034"/>
    <property type="match status" value="1"/>
</dbReference>
<feature type="domain" description="DUS-like FMN-binding" evidence="10">
    <location>
        <begin position="15"/>
        <end position="267"/>
    </location>
</feature>